<organism evidence="5 6">
    <name type="scientific">Malassezia equina</name>
    <dbReference type="NCBI Taxonomy" id="1381935"/>
    <lineage>
        <taxon>Eukaryota</taxon>
        <taxon>Fungi</taxon>
        <taxon>Dikarya</taxon>
        <taxon>Basidiomycota</taxon>
        <taxon>Ustilaginomycotina</taxon>
        <taxon>Malasseziomycetes</taxon>
        <taxon>Malasseziales</taxon>
        <taxon>Malasseziaceae</taxon>
        <taxon>Malassezia</taxon>
    </lineage>
</organism>
<dbReference type="EMBL" id="CP119904">
    <property type="protein sequence ID" value="WFD24126.1"/>
    <property type="molecule type" value="Genomic_DNA"/>
</dbReference>
<dbReference type="InterPro" id="IPR053242">
    <property type="entry name" value="PAM2-like_domain"/>
</dbReference>
<feature type="domain" description="C3H1-type" evidence="3">
    <location>
        <begin position="142"/>
        <end position="168"/>
    </location>
</feature>
<feature type="compositionally biased region" description="Low complexity" evidence="2">
    <location>
        <begin position="250"/>
        <end position="268"/>
    </location>
</feature>
<proteinExistence type="predicted"/>
<gene>
    <name evidence="5" type="ORF">MEQU1_002823</name>
</gene>
<keyword evidence="1" id="KW-0863">Zinc-finger</keyword>
<reference evidence="5" key="1">
    <citation type="submission" date="2023-03" db="EMBL/GenBank/DDBJ databases">
        <title>Mating type loci evolution in Malassezia.</title>
        <authorList>
            <person name="Coelho M.A."/>
        </authorList>
    </citation>
    <scope>NUCLEOTIDE SEQUENCE</scope>
    <source>
        <strain evidence="5">CBS 12830</strain>
    </source>
</reference>
<dbReference type="InterPro" id="IPR000571">
    <property type="entry name" value="Znf_CCCH"/>
</dbReference>
<feature type="region of interest" description="Disordered" evidence="2">
    <location>
        <begin position="250"/>
        <end position="273"/>
    </location>
</feature>
<protein>
    <recommendedName>
        <fullName evidence="7">Cleavage and polyadenylation specificity factor subunit 4</fullName>
    </recommendedName>
</protein>
<dbReference type="AlphaFoldDB" id="A0AAF0IZP0"/>
<evidence type="ECO:0000259" key="3">
    <source>
        <dbReference type="PROSITE" id="PS50103"/>
    </source>
</evidence>
<evidence type="ECO:0000256" key="2">
    <source>
        <dbReference type="SAM" id="MobiDB-lite"/>
    </source>
</evidence>
<dbReference type="Proteomes" id="UP001214415">
    <property type="component" value="Chromosome 5"/>
</dbReference>
<feature type="domain" description="Smr" evidence="4">
    <location>
        <begin position="382"/>
        <end position="447"/>
    </location>
</feature>
<feature type="zinc finger region" description="C3H1-type" evidence="1">
    <location>
        <begin position="142"/>
        <end position="168"/>
    </location>
</feature>
<dbReference type="SUPFAM" id="SSF160443">
    <property type="entry name" value="SMR domain-like"/>
    <property type="match status" value="1"/>
</dbReference>
<feature type="region of interest" description="Disordered" evidence="2">
    <location>
        <begin position="1"/>
        <end position="32"/>
    </location>
</feature>
<dbReference type="PANTHER" id="PTHR46651">
    <property type="entry name" value="POLYADENYLATE-BINDING PROTEIN-INTERACTING PROTEIN 7"/>
    <property type="match status" value="1"/>
</dbReference>
<evidence type="ECO:0000259" key="4">
    <source>
        <dbReference type="PROSITE" id="PS50828"/>
    </source>
</evidence>
<dbReference type="PROSITE" id="PS50103">
    <property type="entry name" value="ZF_C3H1"/>
    <property type="match status" value="2"/>
</dbReference>
<dbReference type="SMART" id="SM00463">
    <property type="entry name" value="SMR"/>
    <property type="match status" value="1"/>
</dbReference>
<keyword evidence="1" id="KW-0479">Metal-binding</keyword>
<dbReference type="InterPro" id="IPR002625">
    <property type="entry name" value="Smr_dom"/>
</dbReference>
<dbReference type="SMART" id="SM00356">
    <property type="entry name" value="ZnF_C3H1"/>
    <property type="match status" value="2"/>
</dbReference>
<evidence type="ECO:0000313" key="6">
    <source>
        <dbReference type="Proteomes" id="UP001214415"/>
    </source>
</evidence>
<dbReference type="Pfam" id="PF01713">
    <property type="entry name" value="Smr"/>
    <property type="match status" value="1"/>
</dbReference>
<dbReference type="Gene3D" id="4.10.1000.10">
    <property type="entry name" value="Zinc finger, CCCH-type"/>
    <property type="match status" value="1"/>
</dbReference>
<dbReference type="PANTHER" id="PTHR46651:SF1">
    <property type="entry name" value="SMALL MUTS RELATED FAMILY PROTEIN"/>
    <property type="match status" value="1"/>
</dbReference>
<dbReference type="GO" id="GO:0008270">
    <property type="term" value="F:zinc ion binding"/>
    <property type="evidence" value="ECO:0007669"/>
    <property type="project" value="UniProtKB-KW"/>
</dbReference>
<keyword evidence="6" id="KW-1185">Reference proteome</keyword>
<sequence>MQPGVPVVESDDEEDEFSPFSKVKPIPAPMPPWPVTTGPTDDRFPHEVDADAIASGLHALSMQAESGPIPLTPLDVFCSVLLAHNDGLFAEYNDPVQRMTLASQTIQAALERSHYDVSAAMQALRDAHIAGQEVAAVETPAPSAMRVCRFFLAGDCRRSDCRFSHDLNKALCRFWLRGQCLNDPCGFLHDYDALSKLAQSMVVAPAPPAPAPEPEPVAPRPRLAASQSPWAMAAKSVPSGSASVRAAKPKAQAAPSAVRAAPSQSARVPLRPPSLLPTLATGHILAMDTGKIRAAQPRTQDAWTTTQVLLRERHTRIGEQLKVAAGGDAGGWGGSAQASDEPGARGWRGRWIGGGLGLCLGVARRATAGPVLSLDERMEAMLDLHGLHVSEALDACEQFLLALPTEGFRGLCYLCVGAGKHSARSQGKLATGIREFLTSWGYPHAEYDGVIACDPCTHW</sequence>
<evidence type="ECO:0000256" key="1">
    <source>
        <dbReference type="PROSITE-ProRule" id="PRU00723"/>
    </source>
</evidence>
<feature type="zinc finger region" description="C3H1-type" evidence="1">
    <location>
        <begin position="171"/>
        <end position="192"/>
    </location>
</feature>
<evidence type="ECO:0008006" key="7">
    <source>
        <dbReference type="Google" id="ProtNLM"/>
    </source>
</evidence>
<feature type="domain" description="C3H1-type" evidence="3">
    <location>
        <begin position="171"/>
        <end position="192"/>
    </location>
</feature>
<dbReference type="PROSITE" id="PS50828">
    <property type="entry name" value="SMR"/>
    <property type="match status" value="1"/>
</dbReference>
<keyword evidence="1" id="KW-0862">Zinc</keyword>
<dbReference type="InterPro" id="IPR036063">
    <property type="entry name" value="Smr_dom_sf"/>
</dbReference>
<feature type="compositionally biased region" description="Pro residues" evidence="2">
    <location>
        <begin position="205"/>
        <end position="219"/>
    </location>
</feature>
<accession>A0AAF0IZP0</accession>
<evidence type="ECO:0000313" key="5">
    <source>
        <dbReference type="EMBL" id="WFD24126.1"/>
    </source>
</evidence>
<name>A0AAF0IZP0_9BASI</name>
<dbReference type="Gene3D" id="3.30.1370.110">
    <property type="match status" value="1"/>
</dbReference>
<feature type="region of interest" description="Disordered" evidence="2">
    <location>
        <begin position="205"/>
        <end position="226"/>
    </location>
</feature>